<comment type="similarity">
    <text evidence="1">Belongs to the LysR transcriptional regulatory family.</text>
</comment>
<keyword evidence="3 6" id="KW-0238">DNA-binding</keyword>
<feature type="domain" description="HTH lysR-type" evidence="5">
    <location>
        <begin position="1"/>
        <end position="58"/>
    </location>
</feature>
<dbReference type="Gene3D" id="3.40.190.10">
    <property type="entry name" value="Periplasmic binding protein-like II"/>
    <property type="match status" value="1"/>
</dbReference>
<dbReference type="Pfam" id="PF03466">
    <property type="entry name" value="LysR_substrate"/>
    <property type="match status" value="1"/>
</dbReference>
<dbReference type="PROSITE" id="PS50931">
    <property type="entry name" value="HTH_LYSR"/>
    <property type="match status" value="1"/>
</dbReference>
<dbReference type="Proteomes" id="UP000245708">
    <property type="component" value="Unassembled WGS sequence"/>
</dbReference>
<evidence type="ECO:0000256" key="1">
    <source>
        <dbReference type="ARBA" id="ARBA00009437"/>
    </source>
</evidence>
<dbReference type="AlphaFoldDB" id="A0A316GJ79"/>
<proteinExistence type="inferred from homology"/>
<keyword evidence="7" id="KW-1185">Reference proteome</keyword>
<evidence type="ECO:0000256" key="3">
    <source>
        <dbReference type="ARBA" id="ARBA00023125"/>
    </source>
</evidence>
<evidence type="ECO:0000256" key="4">
    <source>
        <dbReference type="ARBA" id="ARBA00023163"/>
    </source>
</evidence>
<dbReference type="PANTHER" id="PTHR30579">
    <property type="entry name" value="TRANSCRIPTIONAL REGULATOR"/>
    <property type="match status" value="1"/>
</dbReference>
<dbReference type="InterPro" id="IPR000847">
    <property type="entry name" value="LysR_HTH_N"/>
</dbReference>
<comment type="caution">
    <text evidence="6">The sequence shown here is derived from an EMBL/GenBank/DDBJ whole genome shotgun (WGS) entry which is preliminary data.</text>
</comment>
<accession>A0A316GJ79</accession>
<dbReference type="InterPro" id="IPR036390">
    <property type="entry name" value="WH_DNA-bd_sf"/>
</dbReference>
<sequence>MTFDQLETFLDLCDTRSFNRTAVRLGVTQSTVSGRIGALEQALGCRLLDRSRSGTALTTEGLRFEPHARSLRRGWMAARQSVQAAGSSAMTMRIGIQHDLLGDRVAAMVAALQDALPGTALYVEADYSAQMCTDVMAGALDVAVHYTPKPHPDLHFETLGAVAYVMVSTEATTLAQVRSDTYVLPNYAPAFSATHAERLPMLSVGAVSSGQNAVIRGLLTGLGGSTYVTRDTARELAAAGQAQRVADAPQIDQPVYGAVHLRNRHRGAYRRVLSLMRGHLDARVA</sequence>
<evidence type="ECO:0000256" key="2">
    <source>
        <dbReference type="ARBA" id="ARBA00023015"/>
    </source>
</evidence>
<dbReference type="SUPFAM" id="SSF53850">
    <property type="entry name" value="Periplasmic binding protein-like II"/>
    <property type="match status" value="1"/>
</dbReference>
<dbReference type="OrthoDB" id="9811588at2"/>
<dbReference type="Pfam" id="PF00126">
    <property type="entry name" value="HTH_1"/>
    <property type="match status" value="1"/>
</dbReference>
<dbReference type="InterPro" id="IPR036388">
    <property type="entry name" value="WH-like_DNA-bd_sf"/>
</dbReference>
<dbReference type="InterPro" id="IPR005119">
    <property type="entry name" value="LysR_subst-bd"/>
</dbReference>
<protein>
    <submittedName>
        <fullName evidence="6">DNA-binding transcriptional LysR family regulator</fullName>
    </submittedName>
</protein>
<dbReference type="EMBL" id="QGGW01000004">
    <property type="protein sequence ID" value="PWK60655.1"/>
    <property type="molecule type" value="Genomic_DNA"/>
</dbReference>
<dbReference type="SUPFAM" id="SSF46785">
    <property type="entry name" value="Winged helix' DNA-binding domain"/>
    <property type="match status" value="1"/>
</dbReference>
<dbReference type="InterPro" id="IPR050176">
    <property type="entry name" value="LTTR"/>
</dbReference>
<dbReference type="PRINTS" id="PR00039">
    <property type="entry name" value="HTHLYSR"/>
</dbReference>
<dbReference type="GO" id="GO:0003700">
    <property type="term" value="F:DNA-binding transcription factor activity"/>
    <property type="evidence" value="ECO:0007669"/>
    <property type="project" value="InterPro"/>
</dbReference>
<evidence type="ECO:0000313" key="7">
    <source>
        <dbReference type="Proteomes" id="UP000245708"/>
    </source>
</evidence>
<dbReference type="GO" id="GO:0003677">
    <property type="term" value="F:DNA binding"/>
    <property type="evidence" value="ECO:0007669"/>
    <property type="project" value="UniProtKB-KW"/>
</dbReference>
<dbReference type="RefSeq" id="WP_109668012.1">
    <property type="nucleotide sequence ID" value="NZ_QGGW01000004.1"/>
</dbReference>
<keyword evidence="2" id="KW-0805">Transcription regulation</keyword>
<evidence type="ECO:0000259" key="5">
    <source>
        <dbReference type="PROSITE" id="PS50931"/>
    </source>
</evidence>
<evidence type="ECO:0000313" key="6">
    <source>
        <dbReference type="EMBL" id="PWK60655.1"/>
    </source>
</evidence>
<dbReference type="PANTHER" id="PTHR30579:SF8">
    <property type="entry name" value="HTH-TYPE TRANSCRIPTIONAL REGULATOR HDFR"/>
    <property type="match status" value="1"/>
</dbReference>
<keyword evidence="4" id="KW-0804">Transcription</keyword>
<reference evidence="6 7" key="1">
    <citation type="submission" date="2018-05" db="EMBL/GenBank/DDBJ databases">
        <title>Genomic Encyclopedia of Type Strains, Phase IV (KMG-IV): sequencing the most valuable type-strain genomes for metagenomic binning, comparative biology and taxonomic classification.</title>
        <authorList>
            <person name="Goeker M."/>
        </authorList>
    </citation>
    <scope>NUCLEOTIDE SEQUENCE [LARGE SCALE GENOMIC DNA]</scope>
    <source>
        <strain evidence="6 7">DSM 16097</strain>
    </source>
</reference>
<dbReference type="Gene3D" id="1.10.10.10">
    <property type="entry name" value="Winged helix-like DNA-binding domain superfamily/Winged helix DNA-binding domain"/>
    <property type="match status" value="1"/>
</dbReference>
<organism evidence="6 7">
    <name type="scientific">Roseicyclus mahoneyensis</name>
    <dbReference type="NCBI Taxonomy" id="164332"/>
    <lineage>
        <taxon>Bacteria</taxon>
        <taxon>Pseudomonadati</taxon>
        <taxon>Pseudomonadota</taxon>
        <taxon>Alphaproteobacteria</taxon>
        <taxon>Rhodobacterales</taxon>
        <taxon>Roseobacteraceae</taxon>
        <taxon>Roseicyclus</taxon>
    </lineage>
</organism>
<name>A0A316GJ79_9RHOB</name>
<gene>
    <name evidence="6" type="ORF">C7455_104292</name>
</gene>